<proteinExistence type="predicted"/>
<accession>A0A8S5SEG9</accession>
<keyword evidence="2" id="KW-1160">Virus entry into host cell</keyword>
<sequence>MKIKFKDRIKKAIKVLRNKQNQDSELRQLLNFLGIDGKNEKALSEVTYFTCLKLLCESVGKVPLKIFQYNSDGGVVTARGHPLYFTIHDRPNPYMTATTFWGTMENNRNQFGDAYAWIKGAGKKMTLWILPSDEVEIWYDDQKVLSDIPDIYYIYSHGGKLYKFSSEEIIHVKSSMSFDGIKGIAVKDQLKLTIDGNVKAQKMLNQMYKSGFTAKAVVQYTSDLSEPNLIKFKNKIEEFAGSDLDDKEVKNIIPIPVGTTLTPLNVKLADSQFVEVKKYSALQIASAFGIKPNQIGDYEKSSYASSESQQLSFYKDTLLYILKQYEEELNYKLLSREEIDKGFYFKFNIAVLLRADQKTQIETLSQAVSNFIYTPNEARAYLDKPAMAGGNRLLGNGASIPVELAGTQYTNNSEGKEEEKKWIEKSMEKVLKKFLTKEQYANLQK</sequence>
<evidence type="ECO:0000256" key="2">
    <source>
        <dbReference type="ARBA" id="ARBA00023009"/>
    </source>
</evidence>
<keyword evidence="2" id="KW-1171">Viral genome ejection through host cell envelope</keyword>
<dbReference type="InterPro" id="IPR006427">
    <property type="entry name" value="Portal_HK97"/>
</dbReference>
<evidence type="ECO:0000256" key="1">
    <source>
        <dbReference type="ARBA" id="ARBA00022950"/>
    </source>
</evidence>
<evidence type="ECO:0000256" key="3">
    <source>
        <dbReference type="ARBA" id="ARBA00023219"/>
    </source>
</evidence>
<organism evidence="4">
    <name type="scientific">Myoviridae sp. ct8mY9</name>
    <dbReference type="NCBI Taxonomy" id="2827664"/>
    <lineage>
        <taxon>Viruses</taxon>
        <taxon>Duplodnaviria</taxon>
        <taxon>Heunggongvirae</taxon>
        <taxon>Uroviricota</taxon>
        <taxon>Caudoviricetes</taxon>
    </lineage>
</organism>
<dbReference type="InterPro" id="IPR006944">
    <property type="entry name" value="Phage/GTA_portal"/>
</dbReference>
<name>A0A8S5SEG9_9CAUD</name>
<evidence type="ECO:0000313" key="4">
    <source>
        <dbReference type="EMBL" id="DAF49369.1"/>
    </source>
</evidence>
<dbReference type="Pfam" id="PF04860">
    <property type="entry name" value="Phage_portal"/>
    <property type="match status" value="1"/>
</dbReference>
<dbReference type="EMBL" id="BK032581">
    <property type="protein sequence ID" value="DAF49369.1"/>
    <property type="molecule type" value="Genomic_DNA"/>
</dbReference>
<keyword evidence="1" id="KW-1188">Viral release from host cell</keyword>
<reference evidence="4" key="1">
    <citation type="journal article" date="2021" name="Proc. Natl. Acad. Sci. U.S.A.">
        <title>A Catalog of Tens of Thousands of Viruses from Human Metagenomes Reveals Hidden Associations with Chronic Diseases.</title>
        <authorList>
            <person name="Tisza M.J."/>
            <person name="Buck C.B."/>
        </authorList>
    </citation>
    <scope>NUCLEOTIDE SEQUENCE</scope>
    <source>
        <strain evidence="4">Ct8mY9</strain>
    </source>
</reference>
<keyword evidence="2" id="KW-1162">Viral penetration into host cytoplasm</keyword>
<dbReference type="NCBIfam" id="TIGR01537">
    <property type="entry name" value="portal_HK97"/>
    <property type="match status" value="1"/>
</dbReference>
<keyword evidence="3" id="KW-0231">Viral genome packaging</keyword>
<keyword evidence="1" id="KW-0118">Viral capsid assembly</keyword>
<protein>
    <submittedName>
        <fullName evidence="4">Portal protein</fullName>
    </submittedName>
</protein>